<feature type="transmembrane region" description="Helical" evidence="5">
    <location>
        <begin position="72"/>
        <end position="94"/>
    </location>
</feature>
<keyword evidence="2 5" id="KW-0812">Transmembrane</keyword>
<organism evidence="6 7">
    <name type="scientific">Legionella spiritensis</name>
    <dbReference type="NCBI Taxonomy" id="452"/>
    <lineage>
        <taxon>Bacteria</taxon>
        <taxon>Pseudomonadati</taxon>
        <taxon>Pseudomonadota</taxon>
        <taxon>Gammaproteobacteria</taxon>
        <taxon>Legionellales</taxon>
        <taxon>Legionellaceae</taxon>
        <taxon>Legionella</taxon>
    </lineage>
</organism>
<evidence type="ECO:0000256" key="1">
    <source>
        <dbReference type="ARBA" id="ARBA00004127"/>
    </source>
</evidence>
<accession>A0A0W0Z9J1</accession>
<keyword evidence="6" id="KW-0489">Methyltransferase</keyword>
<proteinExistence type="predicted"/>
<dbReference type="PANTHER" id="PTHR43847">
    <property type="entry name" value="BLL3993 PROTEIN"/>
    <property type="match status" value="1"/>
</dbReference>
<feature type="transmembrane region" description="Helical" evidence="5">
    <location>
        <begin position="178"/>
        <end position="196"/>
    </location>
</feature>
<dbReference type="PANTHER" id="PTHR43847:SF1">
    <property type="entry name" value="BLL3993 PROTEIN"/>
    <property type="match status" value="1"/>
</dbReference>
<feature type="transmembrane region" description="Helical" evidence="5">
    <location>
        <begin position="32"/>
        <end position="51"/>
    </location>
</feature>
<evidence type="ECO:0000313" key="7">
    <source>
        <dbReference type="Proteomes" id="UP000054877"/>
    </source>
</evidence>
<dbReference type="GO" id="GO:0008168">
    <property type="term" value="F:methyltransferase activity"/>
    <property type="evidence" value="ECO:0007669"/>
    <property type="project" value="UniProtKB-KW"/>
</dbReference>
<dbReference type="GO" id="GO:0032259">
    <property type="term" value="P:methylation"/>
    <property type="evidence" value="ECO:0007669"/>
    <property type="project" value="UniProtKB-KW"/>
</dbReference>
<dbReference type="Gene3D" id="1.20.120.1630">
    <property type="match status" value="1"/>
</dbReference>
<evidence type="ECO:0000256" key="2">
    <source>
        <dbReference type="ARBA" id="ARBA00022692"/>
    </source>
</evidence>
<feature type="transmembrane region" description="Helical" evidence="5">
    <location>
        <begin position="5"/>
        <end position="26"/>
    </location>
</feature>
<dbReference type="InterPro" id="IPR052527">
    <property type="entry name" value="Metal_cation-efflux_comp"/>
</dbReference>
<dbReference type="Proteomes" id="UP000054877">
    <property type="component" value="Unassembled WGS sequence"/>
</dbReference>
<evidence type="ECO:0000256" key="5">
    <source>
        <dbReference type="SAM" id="Phobius"/>
    </source>
</evidence>
<reference evidence="6 7" key="1">
    <citation type="submission" date="2015-11" db="EMBL/GenBank/DDBJ databases">
        <title>Genomic analysis of 38 Legionella species identifies large and diverse effector repertoires.</title>
        <authorList>
            <person name="Burstein D."/>
            <person name="Amaro F."/>
            <person name="Zusman T."/>
            <person name="Lifshitz Z."/>
            <person name="Cohen O."/>
            <person name="Gilbert J.A."/>
            <person name="Pupko T."/>
            <person name="Shuman H.A."/>
            <person name="Segal G."/>
        </authorList>
    </citation>
    <scope>NUCLEOTIDE SEQUENCE [LARGE SCALE GENOMIC DNA]</scope>
    <source>
        <strain evidence="6 7">Mt.St.Helens-9</strain>
    </source>
</reference>
<keyword evidence="6" id="KW-0808">Transferase</keyword>
<feature type="transmembrane region" description="Helical" evidence="5">
    <location>
        <begin position="106"/>
        <end position="124"/>
    </location>
</feature>
<keyword evidence="4 5" id="KW-0472">Membrane</keyword>
<dbReference type="EMBL" id="LNYX01000005">
    <property type="protein sequence ID" value="KTD65761.1"/>
    <property type="molecule type" value="Genomic_DNA"/>
</dbReference>
<sequence length="226" mass="26321">MISRLLLQMTGWIFFSALLLFVPAGTLAWPGAWIYLFLQTAFGLGTGFWLAKHDPALLRERLSFLIQARQPLWDKVIMAVFMCLMVVWLPVMALDAVRYQLSSVPVVLKIMSALGLLAAFYIIYRVFKENTYTSPVVRIQKERGHKIITTGPYRYVRHPMYAAAFLFFISTPLMLGSWYGLIVTGLLIILLAIRTYKEEQVLIKEFSEHYRAYTRQVRYLFIPFFW</sequence>
<dbReference type="InterPro" id="IPR007318">
    <property type="entry name" value="Phopholipid_MeTrfase"/>
</dbReference>
<keyword evidence="7" id="KW-1185">Reference proteome</keyword>
<dbReference type="STRING" id="452.Lspi_0473"/>
<protein>
    <submittedName>
        <fullName evidence="6">Isoprenylcysteine carboxyl methyltransferase (ICMT) family protein</fullName>
    </submittedName>
</protein>
<evidence type="ECO:0000256" key="4">
    <source>
        <dbReference type="ARBA" id="ARBA00023136"/>
    </source>
</evidence>
<dbReference type="PATRIC" id="fig|452.5.peg.515"/>
<dbReference type="RefSeq" id="WP_065238362.1">
    <property type="nucleotide sequence ID" value="NZ_CAAAII010000003.1"/>
</dbReference>
<comment type="caution">
    <text evidence="6">The sequence shown here is derived from an EMBL/GenBank/DDBJ whole genome shotgun (WGS) entry which is preliminary data.</text>
</comment>
<keyword evidence="3 5" id="KW-1133">Transmembrane helix</keyword>
<evidence type="ECO:0000256" key="3">
    <source>
        <dbReference type="ARBA" id="ARBA00022989"/>
    </source>
</evidence>
<dbReference type="AlphaFoldDB" id="A0A0W0Z9J1"/>
<gene>
    <name evidence="6" type="ORF">Lspi_0473</name>
</gene>
<name>A0A0W0Z9J1_LEGSP</name>
<evidence type="ECO:0000313" key="6">
    <source>
        <dbReference type="EMBL" id="KTD65761.1"/>
    </source>
</evidence>
<comment type="subcellular location">
    <subcellularLocation>
        <location evidence="1">Endomembrane system</location>
        <topology evidence="1">Multi-pass membrane protein</topology>
    </subcellularLocation>
</comment>
<dbReference type="Pfam" id="PF04191">
    <property type="entry name" value="PEMT"/>
    <property type="match status" value="1"/>
</dbReference>
<dbReference type="GO" id="GO:0012505">
    <property type="term" value="C:endomembrane system"/>
    <property type="evidence" value="ECO:0007669"/>
    <property type="project" value="UniProtKB-SubCell"/>
</dbReference>